<protein>
    <submittedName>
        <fullName evidence="1">Uncharacterized protein</fullName>
    </submittedName>
</protein>
<evidence type="ECO:0000313" key="1">
    <source>
        <dbReference type="EMBL" id="CAL5136195.1"/>
    </source>
</evidence>
<proteinExistence type="predicted"/>
<sequence>MSGGGLNTLSERLRKNWMQKLSLDEVPDDSLTNLTWLYDMHPIGLEVESTQRGLDFEFKSGVDYSGKGISLSHFTFHSFRTYTDLREELFATLCWKSFRPTGATRLPNKADWQTSVFICHTDMFGNARTWKAQSDFVGHIWMDYE</sequence>
<reference evidence="1" key="1">
    <citation type="submission" date="2024-06" db="EMBL/GenBank/DDBJ databases">
        <authorList>
            <person name="Liu X."/>
            <person name="Lenzi L."/>
            <person name="Haldenby T S."/>
            <person name="Uol C."/>
        </authorList>
    </citation>
    <scope>NUCLEOTIDE SEQUENCE</scope>
</reference>
<accession>A0AAV2THP9</accession>
<dbReference type="Proteomes" id="UP001497525">
    <property type="component" value="Unassembled WGS sequence"/>
</dbReference>
<comment type="caution">
    <text evidence="1">The sequence shown here is derived from an EMBL/GenBank/DDBJ whole genome shotgun (WGS) entry which is preliminary data.</text>
</comment>
<evidence type="ECO:0000313" key="2">
    <source>
        <dbReference type="Proteomes" id="UP001497525"/>
    </source>
</evidence>
<dbReference type="AlphaFoldDB" id="A0AAV2THP9"/>
<gene>
    <name evidence="1" type="ORF">CDAUBV1_LOCUS10271</name>
</gene>
<dbReference type="EMBL" id="CAXLJL010000290">
    <property type="protein sequence ID" value="CAL5136195.1"/>
    <property type="molecule type" value="Genomic_DNA"/>
</dbReference>
<name>A0AAV2THP9_CALDB</name>
<organism evidence="1 2">
    <name type="scientific">Calicophoron daubneyi</name>
    <name type="common">Rumen fluke</name>
    <name type="synonym">Paramphistomum daubneyi</name>
    <dbReference type="NCBI Taxonomy" id="300641"/>
    <lineage>
        <taxon>Eukaryota</taxon>
        <taxon>Metazoa</taxon>
        <taxon>Spiralia</taxon>
        <taxon>Lophotrochozoa</taxon>
        <taxon>Platyhelminthes</taxon>
        <taxon>Trematoda</taxon>
        <taxon>Digenea</taxon>
        <taxon>Plagiorchiida</taxon>
        <taxon>Pronocephalata</taxon>
        <taxon>Paramphistomoidea</taxon>
        <taxon>Paramphistomidae</taxon>
        <taxon>Calicophoron</taxon>
    </lineage>
</organism>